<dbReference type="GO" id="GO:0006096">
    <property type="term" value="P:glycolytic process"/>
    <property type="evidence" value="ECO:0007669"/>
    <property type="project" value="UniProtKB-UniPathway"/>
</dbReference>
<protein>
    <recommendedName>
        <fullName evidence="8">Probable fructose-bisphosphate aldolase class 1</fullName>
        <ecNumber evidence="4">4.1.2.13</ecNumber>
    </recommendedName>
    <alternativeName>
        <fullName evidence="7">Fructose-bisphosphate aldolase class I</fullName>
    </alternativeName>
</protein>
<dbReference type="UniPathway" id="UPA00109">
    <property type="reaction ID" value="UER00183"/>
</dbReference>
<dbReference type="AlphaFoldDB" id="A0A102KVF9"/>
<dbReference type="FunFam" id="3.20.20.70:FF:000140">
    <property type="entry name" value="Fructose-bisphosphate aldolase"/>
    <property type="match status" value="1"/>
</dbReference>
<evidence type="ECO:0000256" key="3">
    <source>
        <dbReference type="ARBA" id="ARBA00010387"/>
    </source>
</evidence>
<dbReference type="InterPro" id="IPR000741">
    <property type="entry name" value="FBA_I"/>
</dbReference>
<gene>
    <name evidence="9" type="ORF">WI38_28930</name>
</gene>
<keyword evidence="6" id="KW-0456">Lyase</keyword>
<reference evidence="9 10" key="1">
    <citation type="submission" date="2015-11" db="EMBL/GenBank/DDBJ databases">
        <title>Expanding the genomic diversity of Burkholderia species for the development of highly accurate diagnostics.</title>
        <authorList>
            <person name="Sahl J."/>
            <person name="Keim P."/>
            <person name="Wagner D."/>
        </authorList>
    </citation>
    <scope>NUCLEOTIDE SEQUENCE [LARGE SCALE GENOMIC DNA]</scope>
    <source>
        <strain evidence="9 10">RF32-BP4</strain>
    </source>
</reference>
<comment type="catalytic activity">
    <reaction evidence="1">
        <text>beta-D-fructose 1,6-bisphosphate = D-glyceraldehyde 3-phosphate + dihydroxyacetone phosphate</text>
        <dbReference type="Rhea" id="RHEA:14729"/>
        <dbReference type="ChEBI" id="CHEBI:32966"/>
        <dbReference type="ChEBI" id="CHEBI:57642"/>
        <dbReference type="ChEBI" id="CHEBI:59776"/>
        <dbReference type="EC" id="4.1.2.13"/>
    </reaction>
</comment>
<evidence type="ECO:0000256" key="8">
    <source>
        <dbReference type="ARBA" id="ARBA00072515"/>
    </source>
</evidence>
<evidence type="ECO:0000256" key="7">
    <source>
        <dbReference type="ARBA" id="ARBA00029799"/>
    </source>
</evidence>
<dbReference type="Proteomes" id="UP000065521">
    <property type="component" value="Unassembled WGS sequence"/>
</dbReference>
<proteinExistence type="inferred from homology"/>
<evidence type="ECO:0000313" key="9">
    <source>
        <dbReference type="EMBL" id="KUZ82205.1"/>
    </source>
</evidence>
<keyword evidence="5" id="KW-0324">Glycolysis</keyword>
<dbReference type="EMBL" id="LOTN01000070">
    <property type="protein sequence ID" value="KUZ82205.1"/>
    <property type="molecule type" value="Genomic_DNA"/>
</dbReference>
<evidence type="ECO:0000256" key="2">
    <source>
        <dbReference type="ARBA" id="ARBA00004714"/>
    </source>
</evidence>
<comment type="similarity">
    <text evidence="3">Belongs to the class I fructose-bisphosphate aldolase family.</text>
</comment>
<dbReference type="RefSeq" id="WP_059636985.1">
    <property type="nucleotide sequence ID" value="NZ_LOTK01000081.1"/>
</dbReference>
<evidence type="ECO:0000313" key="10">
    <source>
        <dbReference type="Proteomes" id="UP000065521"/>
    </source>
</evidence>
<dbReference type="PANTHER" id="PTHR11627">
    <property type="entry name" value="FRUCTOSE-BISPHOSPHATE ALDOLASE"/>
    <property type="match status" value="1"/>
</dbReference>
<name>A0A102KVF9_9BURK</name>
<organism evidence="9 10">
    <name type="scientific">Burkholderia ubonensis</name>
    <dbReference type="NCBI Taxonomy" id="101571"/>
    <lineage>
        <taxon>Bacteria</taxon>
        <taxon>Pseudomonadati</taxon>
        <taxon>Pseudomonadota</taxon>
        <taxon>Betaproteobacteria</taxon>
        <taxon>Burkholderiales</taxon>
        <taxon>Burkholderiaceae</taxon>
        <taxon>Burkholderia</taxon>
        <taxon>Burkholderia cepacia complex</taxon>
    </lineage>
</organism>
<dbReference type="SUPFAM" id="SSF51569">
    <property type="entry name" value="Aldolase"/>
    <property type="match status" value="1"/>
</dbReference>
<dbReference type="InterPro" id="IPR013785">
    <property type="entry name" value="Aldolase_TIM"/>
</dbReference>
<dbReference type="NCBIfam" id="NF033379">
    <property type="entry name" value="FrucBisAld_I"/>
    <property type="match status" value="1"/>
</dbReference>
<dbReference type="Pfam" id="PF00274">
    <property type="entry name" value="Glycolytic"/>
    <property type="match status" value="1"/>
</dbReference>
<comment type="caution">
    <text evidence="9">The sequence shown here is derived from an EMBL/GenBank/DDBJ whole genome shotgun (WGS) entry which is preliminary data.</text>
</comment>
<dbReference type="GO" id="GO:0004332">
    <property type="term" value="F:fructose-bisphosphate aldolase activity"/>
    <property type="evidence" value="ECO:0007669"/>
    <property type="project" value="UniProtKB-EC"/>
</dbReference>
<dbReference type="CDD" id="cd00948">
    <property type="entry name" value="FBP_aldolase_I_a"/>
    <property type="match status" value="1"/>
</dbReference>
<evidence type="ECO:0000256" key="4">
    <source>
        <dbReference type="ARBA" id="ARBA00013068"/>
    </source>
</evidence>
<comment type="pathway">
    <text evidence="2">Carbohydrate degradation; glycolysis; D-glyceraldehyde 3-phosphate and glycerone phosphate from D-glucose: step 4/4.</text>
</comment>
<accession>A0A102KVF9</accession>
<dbReference type="EC" id="4.1.2.13" evidence="4"/>
<evidence type="ECO:0000256" key="5">
    <source>
        <dbReference type="ARBA" id="ARBA00023152"/>
    </source>
</evidence>
<dbReference type="Gene3D" id="3.20.20.70">
    <property type="entry name" value="Aldolase class I"/>
    <property type="match status" value="1"/>
</dbReference>
<evidence type="ECO:0000256" key="1">
    <source>
        <dbReference type="ARBA" id="ARBA00000441"/>
    </source>
</evidence>
<evidence type="ECO:0000256" key="6">
    <source>
        <dbReference type="ARBA" id="ARBA00023239"/>
    </source>
</evidence>
<sequence>MSIDSELQATIDALVQDGKGLLAADESGPTIAKRFKTIAVESTEENRRAWRSLLLSTPGLGEFISGVILYEETLGQRADDGTPLPELAERQQIVPGIKVDAGKIPLAHAPGDEITQGLDGLAIRVDRYKQQGARFAKWRAVYNVSDTLPSRLAIDANAESLARYAAICQEAGIVPIVEPEVLIDGDHSIARCAAVTDAVLHAVFDALHRHRVVLAHMLLKPSMVVPGKEHAAQPAPAEVADATVRLLRGVVPAEVPGIFFLSGGQTPEEATANLDAMNRRSGRPWLLSFSYGRALQEPPLAAWKGQAANVRDAQQALLLRARLNGAACRGRYDAAMERAA</sequence>